<dbReference type="AlphaFoldDB" id="A0A370XB54"/>
<keyword evidence="1" id="KW-0472">Membrane</keyword>
<dbReference type="GO" id="GO:0080120">
    <property type="term" value="P:CAAX-box protein maturation"/>
    <property type="evidence" value="ECO:0007669"/>
    <property type="project" value="UniProtKB-ARBA"/>
</dbReference>
<evidence type="ECO:0000313" key="3">
    <source>
        <dbReference type="EMBL" id="RDS85532.1"/>
    </source>
</evidence>
<feature type="transmembrane region" description="Helical" evidence="1">
    <location>
        <begin position="221"/>
        <end position="239"/>
    </location>
</feature>
<feature type="transmembrane region" description="Helical" evidence="1">
    <location>
        <begin position="23"/>
        <end position="51"/>
    </location>
</feature>
<dbReference type="Pfam" id="PF02517">
    <property type="entry name" value="Rce1-like"/>
    <property type="match status" value="1"/>
</dbReference>
<dbReference type="OrthoDB" id="9782250at2"/>
<dbReference type="InterPro" id="IPR052710">
    <property type="entry name" value="CAAX_protease"/>
</dbReference>
<keyword evidence="3" id="KW-0482">Metalloprotease</keyword>
<dbReference type="GO" id="GO:0004175">
    <property type="term" value="F:endopeptidase activity"/>
    <property type="evidence" value="ECO:0007669"/>
    <property type="project" value="UniProtKB-ARBA"/>
</dbReference>
<dbReference type="RefSeq" id="WP_115477570.1">
    <property type="nucleotide sequence ID" value="NZ_QRBF01000002.1"/>
</dbReference>
<evidence type="ECO:0000313" key="4">
    <source>
        <dbReference type="Proteomes" id="UP000255334"/>
    </source>
</evidence>
<protein>
    <submittedName>
        <fullName evidence="3">CPBP family intramembrane metalloprotease</fullName>
    </submittedName>
</protein>
<feature type="transmembrane region" description="Helical" evidence="1">
    <location>
        <begin position="79"/>
        <end position="97"/>
    </location>
</feature>
<keyword evidence="1" id="KW-0812">Transmembrane</keyword>
<feature type="transmembrane region" description="Helical" evidence="1">
    <location>
        <begin position="123"/>
        <end position="146"/>
    </location>
</feature>
<proteinExistence type="predicted"/>
<comment type="caution">
    <text evidence="3">The sequence shown here is derived from an EMBL/GenBank/DDBJ whole genome shotgun (WGS) entry which is preliminary data.</text>
</comment>
<keyword evidence="3" id="KW-0645">Protease</keyword>
<gene>
    <name evidence="3" type="ORF">DWU99_08490</name>
</gene>
<evidence type="ECO:0000256" key="1">
    <source>
        <dbReference type="SAM" id="Phobius"/>
    </source>
</evidence>
<feature type="domain" description="CAAX prenyl protease 2/Lysostaphin resistance protein A-like" evidence="2">
    <location>
        <begin position="168"/>
        <end position="259"/>
    </location>
</feature>
<dbReference type="GO" id="GO:0008237">
    <property type="term" value="F:metallopeptidase activity"/>
    <property type="evidence" value="ECO:0007669"/>
    <property type="project" value="UniProtKB-KW"/>
</dbReference>
<keyword evidence="4" id="KW-1185">Reference proteome</keyword>
<reference evidence="3 4" key="1">
    <citation type="submission" date="2018-07" db="EMBL/GenBank/DDBJ databases">
        <title>Dyella monticola sp. nov. and Dyella psychrodurans sp. nov. isolated from monsoon evergreen broad-leaved forest soil of Dinghu Mountain, China.</title>
        <authorList>
            <person name="Gao Z."/>
            <person name="Qiu L."/>
        </authorList>
    </citation>
    <scope>NUCLEOTIDE SEQUENCE [LARGE SCALE GENOMIC DNA]</scope>
    <source>
        <strain evidence="3 4">4MSK11</strain>
    </source>
</reference>
<dbReference type="EMBL" id="QRBF01000002">
    <property type="protein sequence ID" value="RDS85532.1"/>
    <property type="molecule type" value="Genomic_DNA"/>
</dbReference>
<dbReference type="PANTHER" id="PTHR36435">
    <property type="entry name" value="SLR1288 PROTEIN"/>
    <property type="match status" value="1"/>
</dbReference>
<keyword evidence="1" id="KW-1133">Transmembrane helix</keyword>
<feature type="transmembrane region" description="Helical" evidence="1">
    <location>
        <begin position="246"/>
        <end position="266"/>
    </location>
</feature>
<dbReference type="Proteomes" id="UP000255334">
    <property type="component" value="Unassembled WGS sequence"/>
</dbReference>
<organism evidence="3 4">
    <name type="scientific">Dyella psychrodurans</name>
    <dbReference type="NCBI Taxonomy" id="1927960"/>
    <lineage>
        <taxon>Bacteria</taxon>
        <taxon>Pseudomonadati</taxon>
        <taxon>Pseudomonadota</taxon>
        <taxon>Gammaproteobacteria</taxon>
        <taxon>Lysobacterales</taxon>
        <taxon>Rhodanobacteraceae</taxon>
        <taxon>Dyella</taxon>
    </lineage>
</organism>
<evidence type="ECO:0000259" key="2">
    <source>
        <dbReference type="Pfam" id="PF02517"/>
    </source>
</evidence>
<keyword evidence="3" id="KW-0378">Hydrolase</keyword>
<dbReference type="InterPro" id="IPR003675">
    <property type="entry name" value="Rce1/LyrA-like_dom"/>
</dbReference>
<accession>A0A370XB54</accession>
<sequence length="272" mass="29479">MPISPTKPGKPASTAVSERAPGVMYALGLVVLYFVLQATAGALVSFLTGVFERYRHPDLSRAQVHQHVMTLLQRPDSNALLMIVALPLIALVMLGFVHRRWPALWMLSRPPGFGFTGARSASWYILALLIGVMMPPLGGLLTQLAAHGHALSQNVEDISRHASWNLRLPLGIVIVTVGPLIEELMFRGVLLSALMHRLSTGMSVAICAVLFGVVHLGGLDFQWYALPNLILLAAVLCWLRLKSASLWPAIIAHGIYNLFALIALLATTTADS</sequence>
<name>A0A370XB54_9GAMM</name>
<feature type="transmembrane region" description="Helical" evidence="1">
    <location>
        <begin position="198"/>
        <end position="215"/>
    </location>
</feature>
<dbReference type="GO" id="GO:0006508">
    <property type="term" value="P:proteolysis"/>
    <property type="evidence" value="ECO:0007669"/>
    <property type="project" value="UniProtKB-KW"/>
</dbReference>
<dbReference type="PANTHER" id="PTHR36435:SF1">
    <property type="entry name" value="CAAX AMINO TERMINAL PROTEASE FAMILY PROTEIN"/>
    <property type="match status" value="1"/>
</dbReference>
<feature type="transmembrane region" description="Helical" evidence="1">
    <location>
        <begin position="166"/>
        <end position="186"/>
    </location>
</feature>